<dbReference type="SUPFAM" id="SSF64268">
    <property type="entry name" value="PX domain"/>
    <property type="match status" value="1"/>
</dbReference>
<dbReference type="VEuPathDB" id="FungiDB:PNEG_01822"/>
<dbReference type="eggNOG" id="KOG2273">
    <property type="taxonomic scope" value="Eukaryota"/>
</dbReference>
<evidence type="ECO:0000259" key="2">
    <source>
        <dbReference type="Pfam" id="PF09325"/>
    </source>
</evidence>
<protein>
    <recommendedName>
        <fullName evidence="5">PX domain-containing protein</fullName>
    </recommendedName>
</protein>
<dbReference type="InterPro" id="IPR027267">
    <property type="entry name" value="AH/BAR_dom_sf"/>
</dbReference>
<dbReference type="Gene3D" id="3.30.1520.10">
    <property type="entry name" value="Phox-like domain"/>
    <property type="match status" value="1"/>
</dbReference>
<dbReference type="GO" id="GO:0005768">
    <property type="term" value="C:endosome"/>
    <property type="evidence" value="ECO:0007669"/>
    <property type="project" value="EnsemblFungi"/>
</dbReference>
<dbReference type="STRING" id="1069680.M7NSH3"/>
<dbReference type="GO" id="GO:0042147">
    <property type="term" value="P:retrograde transport, endosome to Golgi"/>
    <property type="evidence" value="ECO:0007669"/>
    <property type="project" value="EnsemblFungi"/>
</dbReference>
<dbReference type="GO" id="GO:0005829">
    <property type="term" value="C:cytosol"/>
    <property type="evidence" value="ECO:0007669"/>
    <property type="project" value="GOC"/>
</dbReference>
<dbReference type="OrthoDB" id="9976382at2759"/>
<dbReference type="GO" id="GO:0005628">
    <property type="term" value="C:prospore membrane"/>
    <property type="evidence" value="ECO:0007669"/>
    <property type="project" value="EnsemblFungi"/>
</dbReference>
<name>M7NSH3_PNEMU</name>
<evidence type="ECO:0000259" key="1">
    <source>
        <dbReference type="Pfam" id="PF00787"/>
    </source>
</evidence>
<dbReference type="HOGENOM" id="CLU_028982_1_0_1"/>
<reference evidence="4" key="1">
    <citation type="journal article" date="2016" name="Nat. Commun.">
        <title>Genome analysis of three Pneumocystis species reveals adaptation mechanisms to life exclusively in mammalian hosts.</title>
        <authorList>
            <person name="Ma L."/>
            <person name="Chen Z."/>
            <person name="Huang D.W."/>
            <person name="Kutty G."/>
            <person name="Ishihara M."/>
            <person name="Wang H."/>
            <person name="Abouelleil A."/>
            <person name="Bishop L."/>
            <person name="Davey E."/>
            <person name="Deng R."/>
            <person name="Deng X."/>
            <person name="Fan L."/>
            <person name="Fantoni G."/>
            <person name="Fitzgerald M."/>
            <person name="Gogineni E."/>
            <person name="Goldberg J.M."/>
            <person name="Handley G."/>
            <person name="Hu X."/>
            <person name="Huber C."/>
            <person name="Jiao X."/>
            <person name="Jones K."/>
            <person name="Levin J.Z."/>
            <person name="Liu Y."/>
            <person name="Macdonald P."/>
            <person name="Melnikov A."/>
            <person name="Raley C."/>
            <person name="Sassi M."/>
            <person name="Sherman B.T."/>
            <person name="Song X."/>
            <person name="Sykes S."/>
            <person name="Tran B."/>
            <person name="Walsh L."/>
            <person name="Xia Y."/>
            <person name="Yang J."/>
            <person name="Young S."/>
            <person name="Zeng Q."/>
            <person name="Zheng X."/>
            <person name="Stephens R."/>
            <person name="Nusbaum C."/>
            <person name="Birren B.W."/>
            <person name="Azadi P."/>
            <person name="Lempicki R.A."/>
            <person name="Cuomo C.A."/>
            <person name="Kovacs J.A."/>
        </authorList>
    </citation>
    <scope>NUCLEOTIDE SEQUENCE [LARGE SCALE GENOMIC DNA]</scope>
    <source>
        <strain evidence="4">B123</strain>
    </source>
</reference>
<dbReference type="GO" id="GO:0032266">
    <property type="term" value="F:phosphatidylinositol-3-phosphate binding"/>
    <property type="evidence" value="ECO:0007669"/>
    <property type="project" value="EnsemblFungi"/>
</dbReference>
<dbReference type="Pfam" id="PF00787">
    <property type="entry name" value="PX"/>
    <property type="match status" value="1"/>
</dbReference>
<dbReference type="GO" id="GO:0032120">
    <property type="term" value="P:ascospore-type prospore membrane formation"/>
    <property type="evidence" value="ECO:0007669"/>
    <property type="project" value="EnsemblFungi"/>
</dbReference>
<dbReference type="Proteomes" id="UP000011958">
    <property type="component" value="Unassembled WGS sequence"/>
</dbReference>
<feature type="domain" description="PX" evidence="1">
    <location>
        <begin position="74"/>
        <end position="150"/>
    </location>
</feature>
<accession>M7NSH3</accession>
<proteinExistence type="predicted"/>
<dbReference type="InterPro" id="IPR053055">
    <property type="entry name" value="VPS17"/>
</dbReference>
<comment type="caution">
    <text evidence="3">The sequence shown here is derived from an EMBL/GenBank/DDBJ whole genome shotgun (WGS) entry which is preliminary data.</text>
</comment>
<dbReference type="GO" id="GO:0006886">
    <property type="term" value="P:intracellular protein transport"/>
    <property type="evidence" value="ECO:0007669"/>
    <property type="project" value="EnsemblFungi"/>
</dbReference>
<dbReference type="InterPro" id="IPR001683">
    <property type="entry name" value="PX_dom"/>
</dbReference>
<keyword evidence="4" id="KW-1185">Reference proteome</keyword>
<dbReference type="RefSeq" id="XP_007873793.1">
    <property type="nucleotide sequence ID" value="XM_007875602.1"/>
</dbReference>
<dbReference type="OMA" id="IHNNPQT"/>
<dbReference type="PANTHER" id="PTHR47433:SF1">
    <property type="entry name" value="VACUOLAR PROTEIN SORTING-ASSOCIATED PROTEIN 17"/>
    <property type="match status" value="1"/>
</dbReference>
<dbReference type="PANTHER" id="PTHR47433">
    <property type="entry name" value="VACUOLAR PROTEIN SORTING-ASSOCIATED PROTEIN 17"/>
    <property type="match status" value="1"/>
</dbReference>
<dbReference type="InterPro" id="IPR014461">
    <property type="entry name" value="Retromer_complex_Vps17"/>
</dbReference>
<dbReference type="InterPro" id="IPR036871">
    <property type="entry name" value="PX_dom_sf"/>
</dbReference>
<dbReference type="Pfam" id="PF09325">
    <property type="entry name" value="Vps5"/>
    <property type="match status" value="1"/>
</dbReference>
<dbReference type="EMBL" id="AFWA02000008">
    <property type="protein sequence ID" value="EMR10071.1"/>
    <property type="molecule type" value="Genomic_DNA"/>
</dbReference>
<sequence length="473" mass="54344">MLRSRGSTSKKSWRTFFDAITDNKEDIEQNGSEITTEPESRYFYVIIREVERSGKVPVIRFNVDTNIEHFRSSQFTDVRRTYEEFIKLGKHLTISNPECLVPPLPPSITSAGLGLEEETKYLHIRMQKWFDLISESPILMQDKELVYFIEGHFGYSPVIRKNKHGSVLKRKAIKIQAAPPDDTPELCNLRPIIKQFYRQTSESSTKLEKVIKTLRVLSASEDELGLKFITIADMEQHSGMSNAFRKLGKIIQSISHSRLTQANIKAVIFIDTLSYISSDAFVVEEALMNRQILIKELLSAQTSSRSKVSTITRLKSSSSIKPEKVDEVLASLEETRSHEQNLNIKLTRITTNLLQEGRKWIKRTSSDIKSSLKEYTKRQIEYERRLLAILESSRPDIRNIDHTGGLSRLGREFSRLKNRNDINSSQTAQGDAWSGIQRQKNHIKKEYDSKFLKRIDDVLDARSAFETLGTKVN</sequence>
<dbReference type="GO" id="GO:0140318">
    <property type="term" value="F:protein transporter activity"/>
    <property type="evidence" value="ECO:0007669"/>
    <property type="project" value="EnsemblFungi"/>
</dbReference>
<feature type="domain" description="Sorting nexin/Vps5-like C-terminal" evidence="2">
    <location>
        <begin position="206"/>
        <end position="389"/>
    </location>
</feature>
<dbReference type="GO" id="GO:0030905">
    <property type="term" value="C:retromer, tubulation complex"/>
    <property type="evidence" value="ECO:0007669"/>
    <property type="project" value="EnsemblFungi"/>
</dbReference>
<organism evidence="3 4">
    <name type="scientific">Pneumocystis murina (strain B123)</name>
    <name type="common">Mouse pneumocystis pneumonia agent</name>
    <name type="synonym">Pneumocystis carinii f. sp. muris</name>
    <dbReference type="NCBI Taxonomy" id="1069680"/>
    <lineage>
        <taxon>Eukaryota</taxon>
        <taxon>Fungi</taxon>
        <taxon>Dikarya</taxon>
        <taxon>Ascomycota</taxon>
        <taxon>Taphrinomycotina</taxon>
        <taxon>Pneumocystomycetes</taxon>
        <taxon>Pneumocystaceae</taxon>
        <taxon>Pneumocystis</taxon>
    </lineage>
</organism>
<dbReference type="PIRSF" id="PIRSF011791">
    <property type="entry name" value="Vps17"/>
    <property type="match status" value="1"/>
</dbReference>
<dbReference type="Gene3D" id="1.20.1270.60">
    <property type="entry name" value="Arfaptin homology (AH) domain/BAR domain"/>
    <property type="match status" value="1"/>
</dbReference>
<evidence type="ECO:0000313" key="4">
    <source>
        <dbReference type="Proteomes" id="UP000011958"/>
    </source>
</evidence>
<evidence type="ECO:0000313" key="3">
    <source>
        <dbReference type="EMBL" id="EMR10071.1"/>
    </source>
</evidence>
<dbReference type="GeneID" id="19895516"/>
<dbReference type="InterPro" id="IPR015404">
    <property type="entry name" value="Vps5_C"/>
</dbReference>
<dbReference type="AlphaFoldDB" id="M7NSH3"/>
<evidence type="ECO:0008006" key="5">
    <source>
        <dbReference type="Google" id="ProtNLM"/>
    </source>
</evidence>
<gene>
    <name evidence="3" type="ORF">PNEG_01822</name>
</gene>